<evidence type="ECO:0000256" key="4">
    <source>
        <dbReference type="ARBA" id="ARBA00023125"/>
    </source>
</evidence>
<dbReference type="Gene3D" id="1.10.10.10">
    <property type="entry name" value="Winged helix-like DNA-binding domain superfamily/Winged helix DNA-binding domain"/>
    <property type="match status" value="1"/>
</dbReference>
<dbReference type="PANTHER" id="PTHR48111:SF1">
    <property type="entry name" value="TWO-COMPONENT RESPONSE REGULATOR ORR33"/>
    <property type="match status" value="1"/>
</dbReference>
<dbReference type="PANTHER" id="PTHR48111">
    <property type="entry name" value="REGULATOR OF RPOS"/>
    <property type="match status" value="1"/>
</dbReference>
<dbReference type="Pfam" id="PF00486">
    <property type="entry name" value="Trans_reg_C"/>
    <property type="match status" value="1"/>
</dbReference>
<feature type="modified residue" description="4-aspartylphosphate" evidence="6">
    <location>
        <position position="47"/>
    </location>
</feature>
<comment type="caution">
    <text evidence="10">The sequence shown here is derived from an EMBL/GenBank/DDBJ whole genome shotgun (WGS) entry which is preliminary data.</text>
</comment>
<dbReference type="GO" id="GO:0005829">
    <property type="term" value="C:cytosol"/>
    <property type="evidence" value="ECO:0007669"/>
    <property type="project" value="TreeGrafter"/>
</dbReference>
<keyword evidence="2" id="KW-0902">Two-component regulatory system</keyword>
<dbReference type="InterPro" id="IPR001867">
    <property type="entry name" value="OmpR/PhoB-type_DNA-bd"/>
</dbReference>
<dbReference type="Gene3D" id="3.40.50.2300">
    <property type="match status" value="1"/>
</dbReference>
<evidence type="ECO:0000256" key="5">
    <source>
        <dbReference type="ARBA" id="ARBA00023163"/>
    </source>
</evidence>
<dbReference type="AlphaFoldDB" id="A0A849VDL1"/>
<organism evidence="10 11">
    <name type="scientific">Pseudoalteromonas caenipelagi</name>
    <dbReference type="NCBI Taxonomy" id="2726988"/>
    <lineage>
        <taxon>Bacteria</taxon>
        <taxon>Pseudomonadati</taxon>
        <taxon>Pseudomonadota</taxon>
        <taxon>Gammaproteobacteria</taxon>
        <taxon>Alteromonadales</taxon>
        <taxon>Pseudoalteromonadaceae</taxon>
        <taxon>Pseudoalteromonas</taxon>
    </lineage>
</organism>
<evidence type="ECO:0000256" key="7">
    <source>
        <dbReference type="PROSITE-ProRule" id="PRU01091"/>
    </source>
</evidence>
<evidence type="ECO:0000256" key="6">
    <source>
        <dbReference type="PROSITE-ProRule" id="PRU00169"/>
    </source>
</evidence>
<name>A0A849VDL1_9GAMM</name>
<proteinExistence type="predicted"/>
<reference evidence="10 11" key="1">
    <citation type="submission" date="2020-04" db="EMBL/GenBank/DDBJ databases">
        <title>Pseudoalteromonas caenipelagi sp. nov., isolated from a tidal flat.</title>
        <authorList>
            <person name="Park S."/>
            <person name="Yoon J.-H."/>
        </authorList>
    </citation>
    <scope>NUCLEOTIDE SEQUENCE [LARGE SCALE GENOMIC DNA]</scope>
    <source>
        <strain evidence="10 11">JBTF-M23</strain>
    </source>
</reference>
<gene>
    <name evidence="10" type="ORF">HG263_13175</name>
</gene>
<keyword evidence="1 6" id="KW-0597">Phosphoprotein</keyword>
<keyword evidence="5" id="KW-0804">Transcription</keyword>
<evidence type="ECO:0000313" key="11">
    <source>
        <dbReference type="Proteomes" id="UP000586305"/>
    </source>
</evidence>
<accession>A0A849VDL1</accession>
<dbReference type="InterPro" id="IPR036388">
    <property type="entry name" value="WH-like_DNA-bd_sf"/>
</dbReference>
<dbReference type="GO" id="GO:0000976">
    <property type="term" value="F:transcription cis-regulatory region binding"/>
    <property type="evidence" value="ECO:0007669"/>
    <property type="project" value="TreeGrafter"/>
</dbReference>
<evidence type="ECO:0000313" key="10">
    <source>
        <dbReference type="EMBL" id="NOU51482.1"/>
    </source>
</evidence>
<dbReference type="SUPFAM" id="SSF52172">
    <property type="entry name" value="CheY-like"/>
    <property type="match status" value="1"/>
</dbReference>
<protein>
    <submittedName>
        <fullName evidence="10">Response regulator transcription factor</fullName>
    </submittedName>
</protein>
<evidence type="ECO:0000256" key="3">
    <source>
        <dbReference type="ARBA" id="ARBA00023015"/>
    </source>
</evidence>
<dbReference type="GO" id="GO:0000156">
    <property type="term" value="F:phosphorelay response regulator activity"/>
    <property type="evidence" value="ECO:0007669"/>
    <property type="project" value="TreeGrafter"/>
</dbReference>
<dbReference type="Gene3D" id="6.10.250.690">
    <property type="match status" value="1"/>
</dbReference>
<feature type="domain" description="OmpR/PhoB-type" evidence="9">
    <location>
        <begin position="119"/>
        <end position="220"/>
    </location>
</feature>
<dbReference type="InterPro" id="IPR001789">
    <property type="entry name" value="Sig_transdc_resp-reg_receiver"/>
</dbReference>
<evidence type="ECO:0000259" key="8">
    <source>
        <dbReference type="PROSITE" id="PS50110"/>
    </source>
</evidence>
<evidence type="ECO:0000256" key="2">
    <source>
        <dbReference type="ARBA" id="ARBA00023012"/>
    </source>
</evidence>
<dbReference type="Proteomes" id="UP000586305">
    <property type="component" value="Unassembled WGS sequence"/>
</dbReference>
<keyword evidence="4 7" id="KW-0238">DNA-binding</keyword>
<dbReference type="GO" id="GO:0032993">
    <property type="term" value="C:protein-DNA complex"/>
    <property type="evidence" value="ECO:0007669"/>
    <property type="project" value="TreeGrafter"/>
</dbReference>
<dbReference type="InterPro" id="IPR011006">
    <property type="entry name" value="CheY-like_superfamily"/>
</dbReference>
<sequence length="223" mass="25328">MIDDDPALCTRLQEYVAQYDIALLTCGTPSKGLTALAQHNPDLVLLDVMLPEKDGFTVCKDIREQYDTPIIMLTARGELTDKVLGLEIGADDYLAKPFEPRELVARINVLLRRGNTRTKKELKWSFLGLDIYPEHHKLVLDGQEIDITGMEFRLLRLLAGNPGRIYSRDELLNELKGMGSDVYSRSVDILLSRLRNKLKDSAQSPKYIKTIRNMGYCFVGKRL</sequence>
<feature type="domain" description="Response regulatory" evidence="8">
    <location>
        <begin position="1"/>
        <end position="111"/>
    </location>
</feature>
<dbReference type="InterPro" id="IPR039420">
    <property type="entry name" value="WalR-like"/>
</dbReference>
<evidence type="ECO:0000256" key="1">
    <source>
        <dbReference type="ARBA" id="ARBA00022553"/>
    </source>
</evidence>
<keyword evidence="3" id="KW-0805">Transcription regulation</keyword>
<feature type="DNA-binding region" description="OmpR/PhoB-type" evidence="7">
    <location>
        <begin position="119"/>
        <end position="220"/>
    </location>
</feature>
<dbReference type="PROSITE" id="PS51755">
    <property type="entry name" value="OMPR_PHOB"/>
    <property type="match status" value="1"/>
</dbReference>
<keyword evidence="11" id="KW-1185">Reference proteome</keyword>
<dbReference type="CDD" id="cd00383">
    <property type="entry name" value="trans_reg_C"/>
    <property type="match status" value="1"/>
</dbReference>
<evidence type="ECO:0000259" key="9">
    <source>
        <dbReference type="PROSITE" id="PS51755"/>
    </source>
</evidence>
<dbReference type="Pfam" id="PF00072">
    <property type="entry name" value="Response_reg"/>
    <property type="match status" value="1"/>
</dbReference>
<dbReference type="EMBL" id="JABBPG010000005">
    <property type="protein sequence ID" value="NOU51482.1"/>
    <property type="molecule type" value="Genomic_DNA"/>
</dbReference>
<dbReference type="SMART" id="SM00862">
    <property type="entry name" value="Trans_reg_C"/>
    <property type="match status" value="1"/>
</dbReference>
<dbReference type="SMART" id="SM00448">
    <property type="entry name" value="REC"/>
    <property type="match status" value="1"/>
</dbReference>
<dbReference type="PROSITE" id="PS50110">
    <property type="entry name" value="RESPONSE_REGULATORY"/>
    <property type="match status" value="1"/>
</dbReference>
<dbReference type="GO" id="GO:0006355">
    <property type="term" value="P:regulation of DNA-templated transcription"/>
    <property type="evidence" value="ECO:0007669"/>
    <property type="project" value="InterPro"/>
</dbReference>